<dbReference type="PANTHER" id="PTHR33620">
    <property type="entry name" value="UREASE ACCESSORY PROTEIN F"/>
    <property type="match status" value="1"/>
</dbReference>
<dbReference type="Gene3D" id="1.10.4190.10">
    <property type="entry name" value="Urease accessory protein UreF"/>
    <property type="match status" value="1"/>
</dbReference>
<dbReference type="PIRSF" id="PIRSF009467">
    <property type="entry name" value="Ureas_acces_UreF"/>
    <property type="match status" value="1"/>
</dbReference>
<proteinExistence type="inferred from homology"/>
<keyword evidence="2 3" id="KW-0143">Chaperone</keyword>
<dbReference type="InterPro" id="IPR038277">
    <property type="entry name" value="UreF_sf"/>
</dbReference>
<dbReference type="EMBL" id="CP117989">
    <property type="protein sequence ID" value="WDG11140.1"/>
    <property type="molecule type" value="Genomic_DNA"/>
</dbReference>
<organism evidence="4 5">
    <name type="scientific">Vibrio campbellii</name>
    <dbReference type="NCBI Taxonomy" id="680"/>
    <lineage>
        <taxon>Bacteria</taxon>
        <taxon>Pseudomonadati</taxon>
        <taxon>Pseudomonadota</taxon>
        <taxon>Gammaproteobacteria</taxon>
        <taxon>Vibrionales</taxon>
        <taxon>Vibrionaceae</taxon>
        <taxon>Vibrio</taxon>
    </lineage>
</organism>
<dbReference type="AlphaFoldDB" id="A0AAQ2Y420"/>
<evidence type="ECO:0000256" key="1">
    <source>
        <dbReference type="ARBA" id="ARBA00022988"/>
    </source>
</evidence>
<dbReference type="GO" id="GO:0016151">
    <property type="term" value="F:nickel cation binding"/>
    <property type="evidence" value="ECO:0007669"/>
    <property type="project" value="UniProtKB-UniRule"/>
</dbReference>
<reference evidence="4" key="1">
    <citation type="submission" date="2023-02" db="EMBL/GenBank/DDBJ databases">
        <title>Isolation, identification, and genome analysis of Vibrio campbellii in the Penaeus vannamei larvae stage.</title>
        <authorList>
            <person name="Huang T."/>
            <person name="Zhang B."/>
        </authorList>
    </citation>
    <scope>NUCLEOTIDE SEQUENCE</scope>
    <source>
        <strain evidence="4">20220413_1</strain>
    </source>
</reference>
<evidence type="ECO:0000256" key="2">
    <source>
        <dbReference type="ARBA" id="ARBA00023186"/>
    </source>
</evidence>
<comment type="subcellular location">
    <subcellularLocation>
        <location evidence="3">Cytoplasm</location>
    </subcellularLocation>
</comment>
<comment type="subunit">
    <text evidence="3">UreD, UreF and UreG form a complex that acts as a GTP-hydrolysis-dependent molecular chaperone, activating the urease apoprotein by helping to assemble the nickel containing metallocenter of UreC. The UreE protein probably delivers the nickel.</text>
</comment>
<evidence type="ECO:0000256" key="3">
    <source>
        <dbReference type="HAMAP-Rule" id="MF_01385"/>
    </source>
</evidence>
<dbReference type="GO" id="GO:0005737">
    <property type="term" value="C:cytoplasm"/>
    <property type="evidence" value="ECO:0007669"/>
    <property type="project" value="UniProtKB-SubCell"/>
</dbReference>
<evidence type="ECO:0000313" key="5">
    <source>
        <dbReference type="Proteomes" id="UP001219537"/>
    </source>
</evidence>
<dbReference type="HAMAP" id="MF_01385">
    <property type="entry name" value="UreF"/>
    <property type="match status" value="1"/>
</dbReference>
<keyword evidence="3" id="KW-0963">Cytoplasm</keyword>
<protein>
    <recommendedName>
        <fullName evidence="3">Urease accessory protein UreF</fullName>
    </recommendedName>
</protein>
<dbReference type="Proteomes" id="UP001219537">
    <property type="component" value="Chromosome 2"/>
</dbReference>
<accession>A0AAQ2Y420</accession>
<gene>
    <name evidence="3" type="primary">ureF</name>
    <name evidence="4" type="ORF">PUN50_17900</name>
</gene>
<comment type="function">
    <text evidence="3">Required for maturation of urease via the functional incorporation of the urease nickel metallocenter.</text>
</comment>
<dbReference type="PANTHER" id="PTHR33620:SF1">
    <property type="entry name" value="UREASE ACCESSORY PROTEIN F"/>
    <property type="match status" value="1"/>
</dbReference>
<keyword evidence="1 3" id="KW-0996">Nickel insertion</keyword>
<dbReference type="InterPro" id="IPR002639">
    <property type="entry name" value="UreF"/>
</dbReference>
<dbReference type="RefSeq" id="WP_274291776.1">
    <property type="nucleotide sequence ID" value="NZ_CP117989.1"/>
</dbReference>
<dbReference type="Pfam" id="PF01730">
    <property type="entry name" value="UreF"/>
    <property type="match status" value="1"/>
</dbReference>
<sequence>MIILTATIIMDISMNTNTSDREVGDLALLGLMQFISPALPIGAFAWSQGLESAFELGWVKNEEELGAWLEGVLDDGLSRCELPVLARLYRSWANSDCKEVTFWNDWLLANRETSELCEEDIRLGQALIDLLTNLEMHPQRHVEGAKQLQEPGYVTMFAWVAQLNHIPVRQSLLGFAWGWLENQLAVACKALPLGHTAAQRLCIRLQPKLVEAVEATLCLEDWELGPTLPGLALGSAKHETQYSRLFRS</sequence>
<evidence type="ECO:0000313" key="4">
    <source>
        <dbReference type="EMBL" id="WDG11140.1"/>
    </source>
</evidence>
<comment type="similarity">
    <text evidence="3">Belongs to the UreF family.</text>
</comment>
<name>A0AAQ2Y420_9VIBR</name>